<dbReference type="EMBL" id="JAHRIP010006838">
    <property type="protein sequence ID" value="MEQ2282207.1"/>
    <property type="molecule type" value="Genomic_DNA"/>
</dbReference>
<feature type="region of interest" description="Disordered" evidence="1">
    <location>
        <begin position="1"/>
        <end position="45"/>
    </location>
</feature>
<organism evidence="2 3">
    <name type="scientific">Ameca splendens</name>
    <dbReference type="NCBI Taxonomy" id="208324"/>
    <lineage>
        <taxon>Eukaryota</taxon>
        <taxon>Metazoa</taxon>
        <taxon>Chordata</taxon>
        <taxon>Craniata</taxon>
        <taxon>Vertebrata</taxon>
        <taxon>Euteleostomi</taxon>
        <taxon>Actinopterygii</taxon>
        <taxon>Neopterygii</taxon>
        <taxon>Teleostei</taxon>
        <taxon>Neoteleostei</taxon>
        <taxon>Acanthomorphata</taxon>
        <taxon>Ovalentaria</taxon>
        <taxon>Atherinomorphae</taxon>
        <taxon>Cyprinodontiformes</taxon>
        <taxon>Goodeidae</taxon>
        <taxon>Ameca</taxon>
    </lineage>
</organism>
<evidence type="ECO:0000313" key="2">
    <source>
        <dbReference type="EMBL" id="MEQ2282207.1"/>
    </source>
</evidence>
<feature type="compositionally biased region" description="Polar residues" evidence="1">
    <location>
        <begin position="33"/>
        <end position="45"/>
    </location>
</feature>
<sequence length="102" mass="11683">MENQTQHPQQNLCGQRSTGARPAQTSHDREECWSQQNKRQSKGMVSTHVNKALDRAAQSFTEQPSQIRPEAVEINARCATKIHLDQLNSFFCLQNIEITKYL</sequence>
<feature type="compositionally biased region" description="Polar residues" evidence="1">
    <location>
        <begin position="1"/>
        <end position="18"/>
    </location>
</feature>
<comment type="caution">
    <text evidence="2">The sequence shown here is derived from an EMBL/GenBank/DDBJ whole genome shotgun (WGS) entry which is preliminary data.</text>
</comment>
<protein>
    <submittedName>
        <fullName evidence="2">Uncharacterized protein</fullName>
    </submittedName>
</protein>
<dbReference type="Proteomes" id="UP001469553">
    <property type="component" value="Unassembled WGS sequence"/>
</dbReference>
<keyword evidence="3" id="KW-1185">Reference proteome</keyword>
<evidence type="ECO:0000313" key="3">
    <source>
        <dbReference type="Proteomes" id="UP001469553"/>
    </source>
</evidence>
<name>A0ABV0XL82_9TELE</name>
<proteinExistence type="predicted"/>
<gene>
    <name evidence="2" type="ORF">AMECASPLE_038128</name>
</gene>
<accession>A0ABV0XL82</accession>
<reference evidence="2 3" key="1">
    <citation type="submission" date="2021-06" db="EMBL/GenBank/DDBJ databases">
        <authorList>
            <person name="Palmer J.M."/>
        </authorList>
    </citation>
    <scope>NUCLEOTIDE SEQUENCE [LARGE SCALE GENOMIC DNA]</scope>
    <source>
        <strain evidence="2 3">AS_MEX2019</strain>
        <tissue evidence="2">Muscle</tissue>
    </source>
</reference>
<evidence type="ECO:0000256" key="1">
    <source>
        <dbReference type="SAM" id="MobiDB-lite"/>
    </source>
</evidence>